<keyword evidence="9" id="KW-1185">Reference proteome</keyword>
<evidence type="ECO:0000313" key="9">
    <source>
        <dbReference type="Proteomes" id="UP000294894"/>
    </source>
</evidence>
<evidence type="ECO:0000256" key="3">
    <source>
        <dbReference type="ARBA" id="ARBA00022692"/>
    </source>
</evidence>
<name>A0A4P7GPF1_9ACTN</name>
<dbReference type="Pfam" id="PF13396">
    <property type="entry name" value="PLDc_N"/>
    <property type="match status" value="1"/>
</dbReference>
<keyword evidence="5 6" id="KW-0472">Membrane</keyword>
<keyword evidence="4 6" id="KW-1133">Transmembrane helix</keyword>
<feature type="domain" description="Cardiolipin synthase N-terminal" evidence="7">
    <location>
        <begin position="26"/>
        <end position="69"/>
    </location>
</feature>
<accession>A0A4P7GPF1</accession>
<sequence>MAQKSWSELSPSQQRAIVAVGVVETVLTVAALVDLARRPAEGVRGPKAAWALATFVQPVGPVAYFVAGRK</sequence>
<evidence type="ECO:0000256" key="2">
    <source>
        <dbReference type="ARBA" id="ARBA00022475"/>
    </source>
</evidence>
<dbReference type="KEGG" id="noy:EXE57_16330"/>
<dbReference type="GO" id="GO:0005886">
    <property type="term" value="C:plasma membrane"/>
    <property type="evidence" value="ECO:0007669"/>
    <property type="project" value="UniProtKB-SubCell"/>
</dbReference>
<dbReference type="Proteomes" id="UP000294894">
    <property type="component" value="Chromosome"/>
</dbReference>
<dbReference type="InterPro" id="IPR027379">
    <property type="entry name" value="CLS_N"/>
</dbReference>
<protein>
    <submittedName>
        <fullName evidence="8">PLDc_N domain-containing protein</fullName>
    </submittedName>
</protein>
<evidence type="ECO:0000256" key="5">
    <source>
        <dbReference type="ARBA" id="ARBA00023136"/>
    </source>
</evidence>
<proteinExistence type="predicted"/>
<evidence type="ECO:0000256" key="1">
    <source>
        <dbReference type="ARBA" id="ARBA00004651"/>
    </source>
</evidence>
<keyword evidence="2" id="KW-1003">Cell membrane</keyword>
<organism evidence="8 9">
    <name type="scientific">Nocardioides euryhalodurans</name>
    <dbReference type="NCBI Taxonomy" id="2518370"/>
    <lineage>
        <taxon>Bacteria</taxon>
        <taxon>Bacillati</taxon>
        <taxon>Actinomycetota</taxon>
        <taxon>Actinomycetes</taxon>
        <taxon>Propionibacteriales</taxon>
        <taxon>Nocardioidaceae</taxon>
        <taxon>Nocardioides</taxon>
    </lineage>
</organism>
<evidence type="ECO:0000259" key="7">
    <source>
        <dbReference type="Pfam" id="PF13396"/>
    </source>
</evidence>
<evidence type="ECO:0000256" key="4">
    <source>
        <dbReference type="ARBA" id="ARBA00022989"/>
    </source>
</evidence>
<keyword evidence="3 6" id="KW-0812">Transmembrane</keyword>
<dbReference type="AlphaFoldDB" id="A0A4P7GPF1"/>
<comment type="subcellular location">
    <subcellularLocation>
        <location evidence="1">Cell membrane</location>
        <topology evidence="1">Multi-pass membrane protein</topology>
    </subcellularLocation>
</comment>
<gene>
    <name evidence="8" type="ORF">EXE57_16330</name>
</gene>
<dbReference type="EMBL" id="CP038267">
    <property type="protein sequence ID" value="QBR93667.1"/>
    <property type="molecule type" value="Genomic_DNA"/>
</dbReference>
<evidence type="ECO:0000313" key="8">
    <source>
        <dbReference type="EMBL" id="QBR93667.1"/>
    </source>
</evidence>
<evidence type="ECO:0000256" key="6">
    <source>
        <dbReference type="SAM" id="Phobius"/>
    </source>
</evidence>
<feature type="transmembrane region" description="Helical" evidence="6">
    <location>
        <begin position="16"/>
        <end position="36"/>
    </location>
</feature>
<dbReference type="OrthoDB" id="5125307at2"/>
<reference evidence="8 9" key="1">
    <citation type="submission" date="2019-03" db="EMBL/GenBank/DDBJ databases">
        <title>Three New Species of Nocardioides, Nocardioides euryhalodurans sp. nov., Nocardioides seonyuensis sp. nov. and Nocardioides eburneoflavus sp. nov., Iolated from Soil.</title>
        <authorList>
            <person name="Roh S.G."/>
            <person name="Lee C."/>
            <person name="Kim M.-K."/>
            <person name="Kim S.B."/>
        </authorList>
    </citation>
    <scope>NUCLEOTIDE SEQUENCE [LARGE SCALE GENOMIC DNA]</scope>
    <source>
        <strain evidence="8 9">MMS17-SY117</strain>
    </source>
</reference>
<dbReference type="RefSeq" id="WP_135079314.1">
    <property type="nucleotide sequence ID" value="NZ_CP038267.1"/>
</dbReference>
<feature type="transmembrane region" description="Helical" evidence="6">
    <location>
        <begin position="48"/>
        <end position="67"/>
    </location>
</feature>